<keyword evidence="4" id="KW-1185">Reference proteome</keyword>
<organism evidence="3 4">
    <name type="scientific">Ambispora leptoticha</name>
    <dbReference type="NCBI Taxonomy" id="144679"/>
    <lineage>
        <taxon>Eukaryota</taxon>
        <taxon>Fungi</taxon>
        <taxon>Fungi incertae sedis</taxon>
        <taxon>Mucoromycota</taxon>
        <taxon>Glomeromycotina</taxon>
        <taxon>Glomeromycetes</taxon>
        <taxon>Archaeosporales</taxon>
        <taxon>Ambisporaceae</taxon>
        <taxon>Ambispora</taxon>
    </lineage>
</organism>
<feature type="compositionally biased region" description="Acidic residues" evidence="2">
    <location>
        <begin position="209"/>
        <end position="222"/>
    </location>
</feature>
<evidence type="ECO:0000313" key="3">
    <source>
        <dbReference type="EMBL" id="CAG8580815.1"/>
    </source>
</evidence>
<feature type="non-terminal residue" evidence="3">
    <location>
        <position position="527"/>
    </location>
</feature>
<dbReference type="EMBL" id="CAJVPS010003014">
    <property type="protein sequence ID" value="CAG8580815.1"/>
    <property type="molecule type" value="Genomic_DNA"/>
</dbReference>
<protein>
    <submittedName>
        <fullName evidence="3">8338_t:CDS:1</fullName>
    </submittedName>
</protein>
<sequence>FWESTDEPSLKKFLDFRLSAGDLEESKVENARYNNEITTISRFYAEASAFGQQVLKWKNHFKEMGTTVMSVGEFAPRITLRLFVPLSTLTTLQTVVFVVGTTVMSVGELCLMDFGTMESKRSSVIRRFWKLQNENQNIMMKNKLIEEKEEKAKAKVRKLQTAQHVTIATVATEQIQQYAKSTTASIGKRFLDNDNEKTAKRTRTHKDQPDEDDSESDEDRDYLDDGEKSPMTTHEETDEIENQKHARSQSENSNSTAPNHWKPFRVGYLSILKNLRQESICRASAESLASLDGVKYFGEFIPLFEKYKEQEKHNVYSCTNDDVMDIRGDSDFAKFLTIEQYTKLLSVRPKRNAVLPESWCRIIEEYYMESLTEGGPKKTITDWVHITYALIVDKVGDSEEVKRLKKYLHRVMLPLIESFLKPIPDISAPDSNEHHYWSEFGHHFFSKALQEFAGLDWRAMEVPVFASKYRKNHGLDHAIHKVVDGKFADLLARSWETGEEIFIGEQAGPPTKPDLTKLSTDSFKLYR</sequence>
<reference evidence="3" key="1">
    <citation type="submission" date="2021-06" db="EMBL/GenBank/DDBJ databases">
        <authorList>
            <person name="Kallberg Y."/>
            <person name="Tangrot J."/>
            <person name="Rosling A."/>
        </authorList>
    </citation>
    <scope>NUCLEOTIDE SEQUENCE</scope>
    <source>
        <strain evidence="3">FL130A</strain>
    </source>
</reference>
<dbReference type="AlphaFoldDB" id="A0A9N9G506"/>
<keyword evidence="1" id="KW-0175">Coiled coil</keyword>
<feature type="region of interest" description="Disordered" evidence="2">
    <location>
        <begin position="504"/>
        <end position="527"/>
    </location>
</feature>
<evidence type="ECO:0000256" key="1">
    <source>
        <dbReference type="SAM" id="Coils"/>
    </source>
</evidence>
<proteinExistence type="predicted"/>
<dbReference type="Proteomes" id="UP000789508">
    <property type="component" value="Unassembled WGS sequence"/>
</dbReference>
<accession>A0A9N9G506</accession>
<feature type="coiled-coil region" evidence="1">
    <location>
        <begin position="131"/>
        <end position="165"/>
    </location>
</feature>
<comment type="caution">
    <text evidence="3">The sequence shown here is derived from an EMBL/GenBank/DDBJ whole genome shotgun (WGS) entry which is preliminary data.</text>
</comment>
<evidence type="ECO:0000313" key="4">
    <source>
        <dbReference type="Proteomes" id="UP000789508"/>
    </source>
</evidence>
<feature type="compositionally biased region" description="Polar residues" evidence="2">
    <location>
        <begin position="517"/>
        <end position="527"/>
    </location>
</feature>
<feature type="compositionally biased region" description="Basic and acidic residues" evidence="2">
    <location>
        <begin position="189"/>
        <end position="199"/>
    </location>
</feature>
<feature type="region of interest" description="Disordered" evidence="2">
    <location>
        <begin position="189"/>
        <end position="259"/>
    </location>
</feature>
<feature type="compositionally biased region" description="Polar residues" evidence="2">
    <location>
        <begin position="249"/>
        <end position="258"/>
    </location>
</feature>
<name>A0A9N9G506_9GLOM</name>
<gene>
    <name evidence="3" type="ORF">ALEPTO_LOCUS7250</name>
</gene>
<evidence type="ECO:0000256" key="2">
    <source>
        <dbReference type="SAM" id="MobiDB-lite"/>
    </source>
</evidence>
<dbReference type="OrthoDB" id="2430875at2759"/>